<dbReference type="AlphaFoldDB" id="A0A7Y6NKJ6"/>
<feature type="signal peptide" evidence="1">
    <location>
        <begin position="1"/>
        <end position="36"/>
    </location>
</feature>
<sequence>MLRWPVPRHVARSTSRASLASLVALTALATALPALAQTPSEPAVTGDVPMADYLALLQQISPAAHQGAQAYLQAHERRCRRSLSSRELRQAMAEGDGDPLLMAMIRASHLQDGPGLTRLGEQVSCTRKAAR</sequence>
<name>A0A7Y6NKJ6_9BURK</name>
<protein>
    <submittedName>
        <fullName evidence="2">Uncharacterized protein</fullName>
    </submittedName>
</protein>
<evidence type="ECO:0000313" key="2">
    <source>
        <dbReference type="EMBL" id="NUZ04915.1"/>
    </source>
</evidence>
<reference evidence="2 3" key="1">
    <citation type="submission" date="2020-06" db="EMBL/GenBank/DDBJ databases">
        <title>Schlegella sp. ID0723 isolated from air conditioner.</title>
        <authorList>
            <person name="Kim D.Y."/>
            <person name="Kim D.-U."/>
        </authorList>
    </citation>
    <scope>NUCLEOTIDE SEQUENCE [LARGE SCALE GENOMIC DNA]</scope>
    <source>
        <strain evidence="2 3">ID0723</strain>
    </source>
</reference>
<accession>A0A7Y6NKJ6</accession>
<keyword evidence="3" id="KW-1185">Reference proteome</keyword>
<comment type="caution">
    <text evidence="2">The sequence shown here is derived from an EMBL/GenBank/DDBJ whole genome shotgun (WGS) entry which is preliminary data.</text>
</comment>
<dbReference type="Proteomes" id="UP000529637">
    <property type="component" value="Unassembled WGS sequence"/>
</dbReference>
<keyword evidence="1" id="KW-0732">Signal</keyword>
<organism evidence="2 3">
    <name type="scientific">Piscinibacter koreensis</name>
    <dbReference type="NCBI Taxonomy" id="2742824"/>
    <lineage>
        <taxon>Bacteria</taxon>
        <taxon>Pseudomonadati</taxon>
        <taxon>Pseudomonadota</taxon>
        <taxon>Betaproteobacteria</taxon>
        <taxon>Burkholderiales</taxon>
        <taxon>Sphaerotilaceae</taxon>
        <taxon>Piscinibacter</taxon>
    </lineage>
</organism>
<evidence type="ECO:0000313" key="3">
    <source>
        <dbReference type="Proteomes" id="UP000529637"/>
    </source>
</evidence>
<dbReference type="EMBL" id="JABWMJ010000002">
    <property type="protein sequence ID" value="NUZ04915.1"/>
    <property type="molecule type" value="Genomic_DNA"/>
</dbReference>
<feature type="chain" id="PRO_5031257834" evidence="1">
    <location>
        <begin position="37"/>
        <end position="131"/>
    </location>
</feature>
<evidence type="ECO:0000256" key="1">
    <source>
        <dbReference type="SAM" id="SignalP"/>
    </source>
</evidence>
<proteinExistence type="predicted"/>
<gene>
    <name evidence="2" type="ORF">HQN59_03985</name>
</gene>